<dbReference type="SMART" id="SM00382">
    <property type="entry name" value="AAA"/>
    <property type="match status" value="2"/>
</dbReference>
<evidence type="ECO:0000256" key="11">
    <source>
        <dbReference type="ARBA" id="ARBA00023017"/>
    </source>
</evidence>
<comment type="subunit">
    <text evidence="3">Consists of at least two heavy chains and a number of intermediate and light chains.</text>
</comment>
<dbReference type="InterPro" id="IPR042222">
    <property type="entry name" value="Dynein_2_N"/>
</dbReference>
<dbReference type="InterPro" id="IPR042219">
    <property type="entry name" value="AAA_lid_11_sf"/>
</dbReference>
<dbReference type="GO" id="GO:0005816">
    <property type="term" value="C:spindle pole body"/>
    <property type="evidence" value="ECO:0007669"/>
    <property type="project" value="EnsemblFungi"/>
</dbReference>
<dbReference type="OrthoDB" id="447173at2759"/>
<dbReference type="Pfam" id="PF03028">
    <property type="entry name" value="Dynein_heavy"/>
    <property type="match status" value="1"/>
</dbReference>
<gene>
    <name evidence="19" type="ORF">LADA_0E05314G</name>
</gene>
<dbReference type="InterPro" id="IPR004273">
    <property type="entry name" value="Dynein_heavy_D6_P-loop"/>
</dbReference>
<dbReference type="Gene3D" id="1.10.472.130">
    <property type="match status" value="1"/>
</dbReference>
<dbReference type="Pfam" id="PF12774">
    <property type="entry name" value="AAA_6"/>
    <property type="match status" value="1"/>
</dbReference>
<comment type="subcellular location">
    <subcellularLocation>
        <location evidence="1">Cytoplasm</location>
        <location evidence="1">Cytoskeleton</location>
    </subcellularLocation>
</comment>
<keyword evidence="10" id="KW-0067">ATP-binding</keyword>
<dbReference type="InterPro" id="IPR042228">
    <property type="entry name" value="Dynein_linker_3"/>
</dbReference>
<dbReference type="FunFam" id="3.40.50.300:FF:002357">
    <property type="entry name" value="Glutathione S-transferase class-mu 26 kDa isozyme"/>
    <property type="match status" value="1"/>
</dbReference>
<dbReference type="Gene3D" id="1.10.8.740">
    <property type="match status" value="1"/>
</dbReference>
<keyword evidence="11" id="KW-0243">Dynein</keyword>
<dbReference type="InterPro" id="IPR041466">
    <property type="entry name" value="Dynein_AAA5_ext"/>
</dbReference>
<evidence type="ECO:0000256" key="12">
    <source>
        <dbReference type="ARBA" id="ARBA00023054"/>
    </source>
</evidence>
<evidence type="ECO:0000313" key="20">
    <source>
        <dbReference type="Proteomes" id="UP000190274"/>
    </source>
</evidence>
<dbReference type="GO" id="GO:0030473">
    <property type="term" value="P:nuclear migration along microtubule"/>
    <property type="evidence" value="ECO:0007669"/>
    <property type="project" value="EnsemblFungi"/>
</dbReference>
<keyword evidence="13" id="KW-0505">Motor protein</keyword>
<keyword evidence="14" id="KW-0206">Cytoskeleton</keyword>
<feature type="domain" description="AAA+ ATPase" evidence="18">
    <location>
        <begin position="1786"/>
        <end position="1923"/>
    </location>
</feature>
<dbReference type="GO" id="GO:0000235">
    <property type="term" value="C:astral microtubule"/>
    <property type="evidence" value="ECO:0007669"/>
    <property type="project" value="EnsemblFungi"/>
</dbReference>
<dbReference type="GO" id="GO:0000741">
    <property type="term" value="P:karyogamy"/>
    <property type="evidence" value="ECO:0007669"/>
    <property type="project" value="UniProtKB-KW"/>
</dbReference>
<dbReference type="Gene3D" id="1.20.140.100">
    <property type="entry name" value="Dynein heavy chain, N-terminal domain 2"/>
    <property type="match status" value="1"/>
</dbReference>
<evidence type="ECO:0000256" key="10">
    <source>
        <dbReference type="ARBA" id="ARBA00022840"/>
    </source>
</evidence>
<dbReference type="Pfam" id="PF08393">
    <property type="entry name" value="DHC_N2"/>
    <property type="match status" value="1"/>
</dbReference>
<dbReference type="Pfam" id="PF22597">
    <property type="entry name" value="DYN_lid"/>
    <property type="match status" value="1"/>
</dbReference>
<evidence type="ECO:0000256" key="7">
    <source>
        <dbReference type="ARBA" id="ARBA00022701"/>
    </source>
</evidence>
<dbReference type="InterPro" id="IPR024317">
    <property type="entry name" value="Dynein_heavy_chain_D4_dom"/>
</dbReference>
<feature type="domain" description="AAA+ ATPase" evidence="18">
    <location>
        <begin position="2414"/>
        <end position="2567"/>
    </location>
</feature>
<keyword evidence="8" id="KW-0677">Repeat</keyword>
<dbReference type="Gene3D" id="1.10.8.720">
    <property type="entry name" value="Region D6 of dynein motor"/>
    <property type="match status" value="1"/>
</dbReference>
<comment type="function">
    <text evidence="16">Cytoplasmic dynein acts as a motor for the intracellular retrograde motility of vesicles and organelles along microtubules. Dynein has ATPase activity; the force-producing power stroke is thought to occur on release of ADP. Required to maintain uniform nuclear distribution in hyphae. May play an important role in the proper orientation of the mitotic spindle into the budding daughter cell yeast. Probably required for normal progression of the cell cycle.</text>
</comment>
<dbReference type="EMBL" id="LT598455">
    <property type="protein sequence ID" value="SCU87646.1"/>
    <property type="molecule type" value="Genomic_DNA"/>
</dbReference>
<evidence type="ECO:0000256" key="5">
    <source>
        <dbReference type="ARBA" id="ARBA00022459"/>
    </source>
</evidence>
<dbReference type="Gene3D" id="1.10.287.2620">
    <property type="match status" value="1"/>
</dbReference>
<evidence type="ECO:0000256" key="15">
    <source>
        <dbReference type="ARBA" id="ARBA00033439"/>
    </source>
</evidence>
<keyword evidence="7" id="KW-0493">Microtubule</keyword>
<dbReference type="Pfam" id="PF12777">
    <property type="entry name" value="MT"/>
    <property type="match status" value="1"/>
</dbReference>
<keyword evidence="20" id="KW-1185">Reference proteome</keyword>
<dbReference type="FunFam" id="3.40.50.300:FF:000996">
    <property type="entry name" value="Cytoplasmic dynein heavy chain"/>
    <property type="match status" value="1"/>
</dbReference>
<dbReference type="GO" id="GO:0051959">
    <property type="term" value="F:dynein light intermediate chain binding"/>
    <property type="evidence" value="ECO:0007669"/>
    <property type="project" value="InterPro"/>
</dbReference>
<dbReference type="Gene3D" id="1.20.1280.160">
    <property type="match status" value="1"/>
</dbReference>
<evidence type="ECO:0000256" key="8">
    <source>
        <dbReference type="ARBA" id="ARBA00022737"/>
    </source>
</evidence>
<dbReference type="InterPro" id="IPR024743">
    <property type="entry name" value="Dynein_HC_stalk"/>
</dbReference>
<dbReference type="PANTHER" id="PTHR45703">
    <property type="entry name" value="DYNEIN HEAVY CHAIN"/>
    <property type="match status" value="1"/>
</dbReference>
<dbReference type="InterPro" id="IPR013602">
    <property type="entry name" value="Dynein_heavy_linker"/>
</dbReference>
<comment type="similarity">
    <text evidence="2">Belongs to the dynein heavy chain family.</text>
</comment>
<keyword evidence="9" id="KW-0547">Nucleotide-binding</keyword>
<reference evidence="20" key="1">
    <citation type="submission" date="2016-03" db="EMBL/GenBank/DDBJ databases">
        <authorList>
            <person name="Devillers H."/>
        </authorList>
    </citation>
    <scope>NUCLEOTIDE SEQUENCE [LARGE SCALE GENOMIC DNA]</scope>
</reference>
<dbReference type="GO" id="GO:0005938">
    <property type="term" value="C:cell cortex"/>
    <property type="evidence" value="ECO:0007669"/>
    <property type="project" value="EnsemblFungi"/>
</dbReference>
<dbReference type="InterPro" id="IPR035706">
    <property type="entry name" value="AAA_9"/>
</dbReference>
<dbReference type="SUPFAM" id="SSF52540">
    <property type="entry name" value="P-loop containing nucleoside triphosphate hydrolases"/>
    <property type="match status" value="4"/>
</dbReference>
<dbReference type="Pfam" id="PF12775">
    <property type="entry name" value="AAA_7"/>
    <property type="match status" value="1"/>
</dbReference>
<dbReference type="Gene3D" id="3.40.50.300">
    <property type="entry name" value="P-loop containing nucleotide triphosphate hydrolases"/>
    <property type="match status" value="5"/>
</dbReference>
<protein>
    <recommendedName>
        <fullName evidence="4">Dynein heavy chain, cytoplasmic</fullName>
    </recommendedName>
    <alternativeName>
        <fullName evidence="15">Dynein heavy chain, cytosolic</fullName>
    </alternativeName>
</protein>
<dbReference type="Gene3D" id="1.20.920.20">
    <property type="match status" value="1"/>
</dbReference>
<dbReference type="Gene3D" id="1.20.920.30">
    <property type="match status" value="1"/>
</dbReference>
<dbReference type="CDD" id="cd00009">
    <property type="entry name" value="AAA"/>
    <property type="match status" value="1"/>
</dbReference>
<dbReference type="STRING" id="1266660.A0A1G4JCM8"/>
<dbReference type="Pfam" id="PF17852">
    <property type="entry name" value="Dynein_AAA_lid"/>
    <property type="match status" value="1"/>
</dbReference>
<evidence type="ECO:0000256" key="14">
    <source>
        <dbReference type="ARBA" id="ARBA00023212"/>
    </source>
</evidence>
<evidence type="ECO:0000256" key="3">
    <source>
        <dbReference type="ARBA" id="ARBA00011655"/>
    </source>
</evidence>
<organism evidence="19 20">
    <name type="scientific">Lachancea dasiensis</name>
    <dbReference type="NCBI Taxonomy" id="1072105"/>
    <lineage>
        <taxon>Eukaryota</taxon>
        <taxon>Fungi</taxon>
        <taxon>Dikarya</taxon>
        <taxon>Ascomycota</taxon>
        <taxon>Saccharomycotina</taxon>
        <taxon>Saccharomycetes</taxon>
        <taxon>Saccharomycetales</taxon>
        <taxon>Saccharomycetaceae</taxon>
        <taxon>Lachancea</taxon>
    </lineage>
</organism>
<dbReference type="InterPro" id="IPR026983">
    <property type="entry name" value="DHC"/>
</dbReference>
<dbReference type="InterPro" id="IPR013594">
    <property type="entry name" value="Dynein_heavy_tail"/>
</dbReference>
<evidence type="ECO:0000259" key="18">
    <source>
        <dbReference type="SMART" id="SM00382"/>
    </source>
</evidence>
<dbReference type="GO" id="GO:0000070">
    <property type="term" value="P:mitotic sister chromatid segregation"/>
    <property type="evidence" value="ECO:0007669"/>
    <property type="project" value="EnsemblFungi"/>
</dbReference>
<evidence type="ECO:0000313" key="19">
    <source>
        <dbReference type="EMBL" id="SCU87646.1"/>
    </source>
</evidence>
<evidence type="ECO:0000256" key="6">
    <source>
        <dbReference type="ARBA" id="ARBA00022490"/>
    </source>
</evidence>
<dbReference type="InterPro" id="IPR035699">
    <property type="entry name" value="AAA_6"/>
</dbReference>
<evidence type="ECO:0000256" key="1">
    <source>
        <dbReference type="ARBA" id="ARBA00004245"/>
    </source>
</evidence>
<dbReference type="InterPro" id="IPR027417">
    <property type="entry name" value="P-loop_NTPase"/>
</dbReference>
<name>A0A1G4JCM8_9SACH</name>
<keyword evidence="5" id="KW-0415">Karyogamy</keyword>
<dbReference type="GO" id="GO:0045505">
    <property type="term" value="F:dynein intermediate chain binding"/>
    <property type="evidence" value="ECO:0007669"/>
    <property type="project" value="InterPro"/>
</dbReference>
<dbReference type="InterPro" id="IPR003593">
    <property type="entry name" value="AAA+_ATPase"/>
</dbReference>
<dbReference type="Proteomes" id="UP000190274">
    <property type="component" value="Chromosome E"/>
</dbReference>
<evidence type="ECO:0000256" key="9">
    <source>
        <dbReference type="ARBA" id="ARBA00022741"/>
    </source>
</evidence>
<dbReference type="GO" id="GO:0008569">
    <property type="term" value="F:minus-end-directed microtubule motor activity"/>
    <property type="evidence" value="ECO:0007669"/>
    <property type="project" value="EnsemblFungi"/>
</dbReference>
<evidence type="ECO:0000256" key="2">
    <source>
        <dbReference type="ARBA" id="ARBA00008887"/>
    </source>
</evidence>
<dbReference type="InterPro" id="IPR043157">
    <property type="entry name" value="Dynein_AAA1S"/>
</dbReference>
<proteinExistence type="inferred from homology"/>
<evidence type="ECO:0000256" key="4">
    <source>
        <dbReference type="ARBA" id="ARBA00022197"/>
    </source>
</evidence>
<dbReference type="Pfam" id="PF18198">
    <property type="entry name" value="AAA_lid_11"/>
    <property type="match status" value="1"/>
</dbReference>
<dbReference type="PANTHER" id="PTHR45703:SF36">
    <property type="entry name" value="DYNEIN HEAVY CHAIN, CYTOPLASMIC"/>
    <property type="match status" value="1"/>
</dbReference>
<feature type="coiled-coil region" evidence="17">
    <location>
        <begin position="3538"/>
        <end position="3565"/>
    </location>
</feature>
<dbReference type="Pfam" id="PF12781">
    <property type="entry name" value="AAA_9"/>
    <property type="match status" value="1"/>
</dbReference>
<sequence length="4092" mass="465608">MSPERSLNGQTDTEFIYKVAKYCVRVASAHLELGSDGDEGDTFIKNNSARVGSFIADESVKFMFLYADKNGVLNVALQTAEVAGNEAKDGLLVTMVKSFPVLDPGIAAQKQIFALNTSPDVSLAALGNFMTTGISSLFEYAVGAGRITGVTDSSIYNMRSKIRGLTRMLGNDHVSILVPDLVSEVHPLVAEMAENGITITNAADLATAEHLRDSSFLNSLQTTVIDWTQALQRLVGLTRKVQDGTAADEVRFWGDYEKGLQSVQKQVNKIHIQLTLALLREARRSQTSFLVACDSITKRLKEIKSYNHFLGEIPVSDLQTAGSLDQLRDLQVQLGAALKKIRIYQYPISRSPALVELISQEFVSKIKELAPDLKNLDLESLDPIAQELQLMLKKWDGIVSDHTLLLRELIRKRGEKLTGVKIHSYTSDLKSRIILFLELKHGNQTLVSEVSRAGLHKYERDVYRALDPLQSINCLRCSGETWRTTHEAYLQNIRALEINLVRNIKSGLQQCESINEVFSVMDKIKPLLTRPRIRGGLQEHHKVLLSFTMVELSKLEDRLSNETLDSGASHLRDVSGASFHAIRNRAVRGRLNSIMSKLSVLLGDQWRQSKEGLELNAKCSAILAYTESNERAVQKWIADAENCQNASEEPIFKIQKRRAELVMRVNSERLFQSSFKEVRNLKWLGLPISKTLEKTSRAFRAIYPFAIELAELVDTFFVTIKRIRERPLLHALLADEFRKTLFLLRQCVNFTWEDASVNSSSFKEYENRAHLVKGGRALLVEFKVTCAKVISTYNDLEGLHDSLVLKIKEITDRQFSVPDLEAWVDKVQSSSDQIARARVGNSKAFQEFLGLSVCEALTRVVTSFLEQGRLPKRNHSLKVVGGEINISPPLEETKTTWTLYAQEILETALHVWKYYQTTSTLENDSSWILQDNDFSVRVSKVVGRFLQEQQAVLNQGYEMFDAWRKYEALFTVSLEKLFERQPEDLEHTYLVYDGLLEDTREIIGLDSHLHVCASFSISIHHIRSEVHKILKNWRSMIKLRLTLLYSQNSSDFDLYINQARKLLQTEYLSLELSSVNKFHEIVIKTQEIQKNWAAIEKRLYLLHLVHKVLGEGEPYREPPSMDQLDFDVKSLKQIMEKRSEWFGEKRPEVAHALQKCRTALSDVATKIENLWEEKKHKFGEESPNVVLTTLNALSVELEAQRSRAIKLDEISSVFSVLPVDYRTLNSVYTDVIDHIKSWEAISEKWSTLDSLKGQLWTELNVDVIIRILHELLSGEECSAEIVFQKFSANVHSILSSHNLLKTLKYPGLRQHHWNVLFAECIEDYKPGEQVDISALTLSDILSLNLNNNEQVIVRVSSEARSELLISETLAGVDQRWKEMKFKYFHRAQGILLVKEWKHIFEAITDDLDTISSMKNSPHHQPFEVSRLNWEERLNHLAAVLTNWAEAQELWLRLDGVLDICSEKHSLRPEATKFKNVTSDFKSLLSHVFESELVFDIIGEAHVPLRLSSILDSLKKIMGSLDDYLERQREQFPRLYFLGNEDLLQLLGAVKDLPQASVHLSKLFNGVARLVHTNNIIQGLESPEGELLSLQPAIEVGKHLEMKDWLLKVENSIKSSILFWTERCLENISTRGLECFEQTFDQYIFQALLLSLQIRWTTLIENDILSVDFASVSVEVTLVLKHLKFLLQSSTCKLRRKKAESLVIDCLHFKWVLEKLVNMDSRARKELWSNTLKYYLHERAPPLEKIKVKIASHTFHHGLEYIGVPERLVCTPLLQNCFIAMSHALAQKRGGAPFGPAGTGKTESIKAFGQNLGRMVLVFNCDRSFDFHSMCRLLLGIAQVGAWGCFDEFNRLDENTMSAVSSQIGEVQHALSAKCDNFSLLGKISKLSRDTGLFVTMNIGYSGRRELPDNLKKKFRQFSMKRPDNIIIGEMLLETLGFTSAVKFARKLSTFLEYLEQCCSGQKHYDFGLRMMKAVVRNCRVLKIAHRQLSVEEILYQSLQQLLMPRLTEGDELIFEEACSLHFPHLQPRVLVSGYIDGIRAACKQLKLMANNTLLQKCTQFLDIQQSQQAVIISGLAGIGKTTVWKAALKAMEVMDQVENVTFVIDIKVLTKEELYGSLDPVTYEWSDGLFTSILRKVNQDQFGRFQNTRVWIIFDGDLDPEYAEAINSVLDDNKLLTLPNGERLDVPLNLSIIFEVENLQGGTPATISRCAVLTLNQFTATPAELLKSFLTSTLSQMGIESQLGEQTSLQICNFVHAEIGSIILELYAMSEGLPLTINIGISGVVRTFVSLTSSKILRHIDAIKKISKQDFELFLRAITYSNIVWAFTGACDNENRKKFESFFREKQTTTASTFAPEISFTDYFILPGDGNVTPISTLVPRVSLEPSEILNPDLMITTIETLKHEQLVLDHLQSGNSSILCGPPGSGKTMTLFNALKKTDRFELVGLTFSKETSVATVLKTLKHHTTVIESVNEMIMMPKHEEKDIVVFCDEINLPHCDNNDEQPVILLLRQIIEKNGLWDLEKGKWIRLERIRFVGACNPPDGASRKILSRRFTRFTHVLFVDYPSGSSLSHIYKTVFRATLKLVPDFREYYEELANASLEIYHACQSKFSMAKHFHYIFSPRDLTRWTKGIYAILSNTSVHELYDLLIIWIHEGLRLFSDRLVDTQDKKTFEDIMHGTILKFFPNQLDPSLNIHQILLSDWIGGKYQVVTREKLAKFVLEKLRVYEEEESECHLILHNNLIDHIVRVDRALKQEQGHCILVGPSRSAKRALVRFVSWLNGMEIVQLVVHRNFHITEFDKLLKLVMTKCAIRQQRVTLMVDDSSILESTFIERMNTLLANSDIPGLFEGEERMKLMSDLSTKAAELGLLLDSDEELHHWFTELISKNLHVAFTINNPESKNALNVISSPALFNRCVLDWIGAWPTAAFVEIGREVLKWMPFQQNDLTKKVESPPTLLIDEIIQVALQTFTKFQSLSKGIVAHGKYLDHLTTFCDMFLAKTSDLETSQRFIVTGLDTLKESVLNIREMSLDLVAKEKALKLKEDEARRTLDTMLSTQNEAERKHEATVEIRKILGVQEKELRSKKLQIVQDLELVEPEILEAQRGVNNIKKQHMTEVRSMLNPPQNVKLTLEAVCFVLGHSMPEWKDIQQFVRKDDFISSIVHYDTDHMMTSSTRSYLETKYLSNPNFNYEAVNHASRACGPLFQWVVAQVKYSSMLSTVMPLKESAEEVERDIFQAKTRLLAAEDMISDYQKIVEDSKLEYGEIIREKELIKTELAQVQKKVSRSEKLLHSLSTEKSRWKGSIMSFGDTKKCLVGDSFISSLYMTYCVGQDEITSNILLSDFKRLLTLHNIAFSDDYKFSHYVVDYREKSLWHSKGLPSDDMSVGRFHAALHGPQYPFIIDPDGNITNTIINHYGTSLTVTSFLDSGFIKRLKNCLRFGGPILIQDGEYFDPIISVLIAKELKKVGGKEVVKLGEDFVDVASTFQLIISSKNPSCKISSFVRARMTVLNFTIDKHSLASQILEQILAHEMPELCQQRKELNSLNGEYKLRLTNLERELLEALSETGPTLLENDFLIQTLEQIKIQTSEIEGKMRETRGVIDRIEASVSDYRPLSVHAFTVYSILEQLSDFHWSYHISIQSFLDCSESIFGNCLAQGKTRPDQLLLLFYQSVFKMFSPGLTQEHRVTLATLLFVSYYEPGESSSLSNVIHDLMVTLCKLPSTTAEDSVSHCKVNFKQKAAENYAEELKKAVGTDTVFSAMLSCMKLFGDFSVLDLEGYVSDWGKLPVLMLSEKGTDGSYRINQLATEDSNRISVISLGSKESTAMAEEALSRCSQSGTWLVLQNLQMSPEWVQSVLSKRIENLKADSHVSSSFKLFMTCEFEGGSLPLPLVRECWHLLHNSEGGILESAQDVWGMIPHTSNPPRREMLYLQFLLSWLHALLVEFTRLCPLGFSKRYDFNDADFEAGVYYLETVFQNVQLQGIPWDELRFNIGSIIYGGKIDNEEDQAKCKKLAGSIFDVKALSPDFELAPGVPVPEYNERSSWINFQSWLKKCQLPSSYSKWLGISENVEKEKQKLQADKIARLLVRLLNDA</sequence>
<dbReference type="GO" id="GO:0005524">
    <property type="term" value="F:ATP binding"/>
    <property type="evidence" value="ECO:0007669"/>
    <property type="project" value="UniProtKB-KW"/>
</dbReference>
<accession>A0A1G4JCM8</accession>
<dbReference type="Gene3D" id="1.10.8.710">
    <property type="match status" value="1"/>
</dbReference>
<keyword evidence="6" id="KW-0963">Cytoplasm</keyword>
<keyword evidence="12 17" id="KW-0175">Coiled coil</keyword>
<dbReference type="Gene3D" id="3.20.180.20">
    <property type="entry name" value="Dynein heavy chain, N-terminal domain 2"/>
    <property type="match status" value="1"/>
</dbReference>
<dbReference type="GO" id="GO:0000132">
    <property type="term" value="P:establishment of mitotic spindle orientation"/>
    <property type="evidence" value="ECO:0007669"/>
    <property type="project" value="EnsemblFungi"/>
</dbReference>
<evidence type="ECO:0000256" key="17">
    <source>
        <dbReference type="SAM" id="Coils"/>
    </source>
</evidence>
<dbReference type="InterPro" id="IPR041658">
    <property type="entry name" value="AAA_lid_11"/>
</dbReference>
<dbReference type="Pfam" id="PF08385">
    <property type="entry name" value="DHC_N1"/>
    <property type="match status" value="1"/>
</dbReference>
<dbReference type="Pfam" id="PF12780">
    <property type="entry name" value="AAA_8"/>
    <property type="match status" value="1"/>
</dbReference>
<evidence type="ECO:0000256" key="13">
    <source>
        <dbReference type="ARBA" id="ARBA00023175"/>
    </source>
</evidence>
<dbReference type="GO" id="GO:0005868">
    <property type="term" value="C:cytoplasmic dynein complex"/>
    <property type="evidence" value="ECO:0007669"/>
    <property type="project" value="EnsemblFungi"/>
</dbReference>
<evidence type="ECO:0000256" key="16">
    <source>
        <dbReference type="ARBA" id="ARBA00053342"/>
    </source>
</evidence>
<dbReference type="InterPro" id="IPR054354">
    <property type="entry name" value="DYNC2H1-like_lid"/>
</dbReference>
<dbReference type="Gene3D" id="1.20.58.1120">
    <property type="match status" value="1"/>
</dbReference>